<evidence type="ECO:0008006" key="5">
    <source>
        <dbReference type="Google" id="ProtNLM"/>
    </source>
</evidence>
<dbReference type="PANTHER" id="PTHR12526">
    <property type="entry name" value="GLYCOSYLTRANSFERASE"/>
    <property type="match status" value="1"/>
</dbReference>
<dbReference type="Proteomes" id="UP000596977">
    <property type="component" value="Unassembled WGS sequence"/>
</dbReference>
<dbReference type="EMBL" id="BMKB01000003">
    <property type="protein sequence ID" value="GGA51229.1"/>
    <property type="molecule type" value="Genomic_DNA"/>
</dbReference>
<evidence type="ECO:0000256" key="2">
    <source>
        <dbReference type="ARBA" id="ARBA00022679"/>
    </source>
</evidence>
<dbReference type="PANTHER" id="PTHR12526:SF510">
    <property type="entry name" value="D-INOSITOL 3-PHOSPHATE GLYCOSYLTRANSFERASE"/>
    <property type="match status" value="1"/>
</dbReference>
<evidence type="ECO:0000313" key="4">
    <source>
        <dbReference type="Proteomes" id="UP000596977"/>
    </source>
</evidence>
<reference evidence="3 4" key="1">
    <citation type="journal article" date="2014" name="Int. J. Syst. Evol. Microbiol.">
        <title>Complete genome sequence of Corynebacterium casei LMG S-19264T (=DSM 44701T), isolated from a smear-ripened cheese.</title>
        <authorList>
            <consortium name="US DOE Joint Genome Institute (JGI-PGF)"/>
            <person name="Walter F."/>
            <person name="Albersmeier A."/>
            <person name="Kalinowski J."/>
            <person name="Ruckert C."/>
        </authorList>
    </citation>
    <scope>NUCLEOTIDE SEQUENCE [LARGE SCALE GENOMIC DNA]</scope>
    <source>
        <strain evidence="3 4">CGMCC 1.15896</strain>
    </source>
</reference>
<protein>
    <recommendedName>
        <fullName evidence="5">Glycosyl transferase family 1 domain-containing protein</fullName>
    </recommendedName>
</protein>
<name>A0A916VY15_9HYPH</name>
<dbReference type="SUPFAM" id="SSF53756">
    <property type="entry name" value="UDP-Glycosyltransferase/glycogen phosphorylase"/>
    <property type="match status" value="1"/>
</dbReference>
<dbReference type="Gene3D" id="3.40.50.2000">
    <property type="entry name" value="Glycogen Phosphorylase B"/>
    <property type="match status" value="2"/>
</dbReference>
<proteinExistence type="predicted"/>
<organism evidence="3 4">
    <name type="scientific">Pelagibacterium lentulum</name>
    <dbReference type="NCBI Taxonomy" id="2029865"/>
    <lineage>
        <taxon>Bacteria</taxon>
        <taxon>Pseudomonadati</taxon>
        <taxon>Pseudomonadota</taxon>
        <taxon>Alphaproteobacteria</taxon>
        <taxon>Hyphomicrobiales</taxon>
        <taxon>Devosiaceae</taxon>
        <taxon>Pelagibacterium</taxon>
    </lineage>
</organism>
<keyword evidence="2" id="KW-0808">Transferase</keyword>
<evidence type="ECO:0000313" key="3">
    <source>
        <dbReference type="EMBL" id="GGA51229.1"/>
    </source>
</evidence>
<evidence type="ECO:0000256" key="1">
    <source>
        <dbReference type="ARBA" id="ARBA00022676"/>
    </source>
</evidence>
<dbReference type="GO" id="GO:0016757">
    <property type="term" value="F:glycosyltransferase activity"/>
    <property type="evidence" value="ECO:0007669"/>
    <property type="project" value="UniProtKB-KW"/>
</dbReference>
<gene>
    <name evidence="3" type="ORF">GCM10011499_21560</name>
</gene>
<dbReference type="Pfam" id="PF13692">
    <property type="entry name" value="Glyco_trans_1_4"/>
    <property type="match status" value="1"/>
</dbReference>
<sequence length="234" mass="24765">MAIERLLIGQTGALIFESAHAQKVFAEKVKEPRCSHHVIHNGLAASEFEEISPDQGAADFVYVGELRWLKGIDLLIEALAPLRRSDGSPATLVMAGDGPDAPALREKIQRLGLEQRVTLVGVQPARDMFARGRCVVVPSRAESLPYIVLEAAAAGRPVIATAVGGIGEIFGPTSSELVTPDNAPALGNAMAAYLADGAGLAASTALRHRHIEAQFSISHMTDQIEAVYRGLVAS</sequence>
<comment type="caution">
    <text evidence="3">The sequence shown here is derived from an EMBL/GenBank/DDBJ whole genome shotgun (WGS) entry which is preliminary data.</text>
</comment>
<dbReference type="CDD" id="cd03801">
    <property type="entry name" value="GT4_PimA-like"/>
    <property type="match status" value="1"/>
</dbReference>
<dbReference type="AlphaFoldDB" id="A0A916VY15"/>
<keyword evidence="1" id="KW-0328">Glycosyltransferase</keyword>
<accession>A0A916VY15</accession>
<keyword evidence="4" id="KW-1185">Reference proteome</keyword>